<comment type="caution">
    <text evidence="1">The sequence shown here is derived from an EMBL/GenBank/DDBJ whole genome shotgun (WGS) entry which is preliminary data.</text>
</comment>
<reference evidence="1 2" key="1">
    <citation type="journal article" date="2021" name="Sci. Rep.">
        <title>Chromosome anchoring in Senegalese sole (Solea senegalensis) reveals sex-associated markers and genome rearrangements in flatfish.</title>
        <authorList>
            <person name="Guerrero-Cozar I."/>
            <person name="Gomez-Garrido J."/>
            <person name="Berbel C."/>
            <person name="Martinez-Blanch J.F."/>
            <person name="Alioto T."/>
            <person name="Claros M.G."/>
            <person name="Gagnaire P.A."/>
            <person name="Manchado M."/>
        </authorList>
    </citation>
    <scope>NUCLEOTIDE SEQUENCE [LARGE SCALE GENOMIC DNA]</scope>
    <source>
        <strain evidence="1">Sse05_10M</strain>
    </source>
</reference>
<accession>A0AAV6T8I1</accession>
<organism evidence="1 2">
    <name type="scientific">Solea senegalensis</name>
    <name type="common">Senegalese sole</name>
    <dbReference type="NCBI Taxonomy" id="28829"/>
    <lineage>
        <taxon>Eukaryota</taxon>
        <taxon>Metazoa</taxon>
        <taxon>Chordata</taxon>
        <taxon>Craniata</taxon>
        <taxon>Vertebrata</taxon>
        <taxon>Euteleostomi</taxon>
        <taxon>Actinopterygii</taxon>
        <taxon>Neopterygii</taxon>
        <taxon>Teleostei</taxon>
        <taxon>Neoteleostei</taxon>
        <taxon>Acanthomorphata</taxon>
        <taxon>Carangaria</taxon>
        <taxon>Pleuronectiformes</taxon>
        <taxon>Pleuronectoidei</taxon>
        <taxon>Soleidae</taxon>
        <taxon>Solea</taxon>
    </lineage>
</organism>
<dbReference type="Proteomes" id="UP000693946">
    <property type="component" value="Linkage Group LG1"/>
</dbReference>
<protein>
    <submittedName>
        <fullName evidence="1">Uncharacterized protein</fullName>
    </submittedName>
</protein>
<sequence>MGLTYVDPQLEKCSPALMRIPIIGPNLHTGPQGPPFYIANERVKQTGRETIQEYASQVLGNLHAALLPSSTSSLILHYSVAQVSPVDVHMKLSSGPSLLSGHSAADYFLTTKCKVSLEEADSAWHSDHHYCYIHTLTLCSETHCRSTINAESWGGAAAAEEADIF</sequence>
<dbReference type="AlphaFoldDB" id="A0AAV6T8I1"/>
<name>A0AAV6T8I1_SOLSE</name>
<evidence type="ECO:0000313" key="1">
    <source>
        <dbReference type="EMBL" id="KAG7525819.1"/>
    </source>
</evidence>
<proteinExistence type="predicted"/>
<keyword evidence="2" id="KW-1185">Reference proteome</keyword>
<dbReference type="EMBL" id="JAGKHQ010000001">
    <property type="protein sequence ID" value="KAG7525819.1"/>
    <property type="molecule type" value="Genomic_DNA"/>
</dbReference>
<evidence type="ECO:0000313" key="2">
    <source>
        <dbReference type="Proteomes" id="UP000693946"/>
    </source>
</evidence>
<gene>
    <name evidence="1" type="ORF">JOB18_032335</name>
</gene>